<accession>A0A4S8LEK1</accession>
<evidence type="ECO:0000313" key="4">
    <source>
        <dbReference type="Proteomes" id="UP000297245"/>
    </source>
</evidence>
<feature type="region of interest" description="Disordered" evidence="1">
    <location>
        <begin position="1"/>
        <end position="42"/>
    </location>
</feature>
<feature type="region of interest" description="Disordered" evidence="1">
    <location>
        <begin position="699"/>
        <end position="733"/>
    </location>
</feature>
<sequence>MSQANRPQPPVRTSPHRDTQESDEPELEESDSQNQPESEYGIYYPMTHRAIQHADPSEQNFTQFTERATRGTPHDHAIFRAQEGRLNLAAPRGLLTDSSPPEPQLSHIEEVTRDLSALTRRGRCDIRRSDDPAIRPGAPPPAATHRFALTNVHQSTSSRTLPGPGPIAQSSIQAYSTPVDEPNFHGITVQSDGRDQLLTSVSTTTDMLFTDHVWRTHRATPSEEHHIQRDDFDFRTYQLPPRDAQPEQDPTLLPDLTRTVFSPTMNGSTPYIRSNAMDPSSRLGSIPNMYMERLTTTRPMPRLALSHQSLVGRQTHSVPVHLAYMVPVALPVAVPLAANQKQVYSRLNLEEPDESELEESDSHNYPNYPNYPESEYAVRTSPHCDASDEEEEEHAVAHTNAYLNTRIDPSDPEFAQLPEWANRGMPGEYAPHRVRCYAHVANLAGSRFLRTPSSEPPPSPEPQLSHIEEVTCDLSALTRRGRRDISPPDGPAICPGAPPPAIRPGAPPPAAAYHFALTNVHQSTSSRTLPGPGPIAQSSIQAYSTPIEAPNFHGITVQSDGRDQLLTSVSTTADMAFTDHVRRTHRATPSEEHHIQRDDLDFRTYQLPPRGVQPEQDPTLLPDLMRTVFSPTMTGSASYIRSNTMDPFSRLVPAPGPYRRVETPAAYLNRYADPATGEYPQYVHGTTYDDQTAAPFSTLPPISGWQANTPRPGPSGSRGRSTPPPSRLVKSRRTVDSTWRDVVLQTIHVGVIVSVGVDVDATFRVALPIVFEIIVVIITGAIVFLGDERTEDGVDHRYFNNGIL</sequence>
<feature type="transmembrane region" description="Helical" evidence="2">
    <location>
        <begin position="765"/>
        <end position="785"/>
    </location>
</feature>
<dbReference type="Proteomes" id="UP000297245">
    <property type="component" value="Unassembled WGS sequence"/>
</dbReference>
<keyword evidence="2" id="KW-0472">Membrane</keyword>
<feature type="region of interest" description="Disordered" evidence="1">
    <location>
        <begin position="350"/>
        <end position="377"/>
    </location>
</feature>
<feature type="compositionally biased region" description="Acidic residues" evidence="1">
    <location>
        <begin position="350"/>
        <end position="359"/>
    </location>
</feature>
<dbReference type="AlphaFoldDB" id="A0A4S8LEK1"/>
<keyword evidence="4" id="KW-1185">Reference proteome</keyword>
<dbReference type="EMBL" id="ML179476">
    <property type="protein sequence ID" value="THU86858.1"/>
    <property type="molecule type" value="Genomic_DNA"/>
</dbReference>
<organism evidence="3 4">
    <name type="scientific">Dendrothele bispora (strain CBS 962.96)</name>
    <dbReference type="NCBI Taxonomy" id="1314807"/>
    <lineage>
        <taxon>Eukaryota</taxon>
        <taxon>Fungi</taxon>
        <taxon>Dikarya</taxon>
        <taxon>Basidiomycota</taxon>
        <taxon>Agaricomycotina</taxon>
        <taxon>Agaricomycetes</taxon>
        <taxon>Agaricomycetidae</taxon>
        <taxon>Agaricales</taxon>
        <taxon>Agaricales incertae sedis</taxon>
        <taxon>Dendrothele</taxon>
    </lineage>
</organism>
<protein>
    <submittedName>
        <fullName evidence="3">Uncharacterized protein</fullName>
    </submittedName>
</protein>
<proteinExistence type="predicted"/>
<evidence type="ECO:0000256" key="1">
    <source>
        <dbReference type="SAM" id="MobiDB-lite"/>
    </source>
</evidence>
<gene>
    <name evidence="3" type="ORF">K435DRAFT_867849</name>
</gene>
<feature type="compositionally biased region" description="Acidic residues" evidence="1">
    <location>
        <begin position="21"/>
        <end position="31"/>
    </location>
</feature>
<dbReference type="OrthoDB" id="3119270at2759"/>
<keyword evidence="2" id="KW-1133">Transmembrane helix</keyword>
<keyword evidence="2" id="KW-0812">Transmembrane</keyword>
<reference evidence="3 4" key="1">
    <citation type="journal article" date="2019" name="Nat. Ecol. Evol.">
        <title>Megaphylogeny resolves global patterns of mushroom evolution.</title>
        <authorList>
            <person name="Varga T."/>
            <person name="Krizsan K."/>
            <person name="Foldi C."/>
            <person name="Dima B."/>
            <person name="Sanchez-Garcia M."/>
            <person name="Sanchez-Ramirez S."/>
            <person name="Szollosi G.J."/>
            <person name="Szarkandi J.G."/>
            <person name="Papp V."/>
            <person name="Albert L."/>
            <person name="Andreopoulos W."/>
            <person name="Angelini C."/>
            <person name="Antonin V."/>
            <person name="Barry K.W."/>
            <person name="Bougher N.L."/>
            <person name="Buchanan P."/>
            <person name="Buyck B."/>
            <person name="Bense V."/>
            <person name="Catcheside P."/>
            <person name="Chovatia M."/>
            <person name="Cooper J."/>
            <person name="Damon W."/>
            <person name="Desjardin D."/>
            <person name="Finy P."/>
            <person name="Geml J."/>
            <person name="Haridas S."/>
            <person name="Hughes K."/>
            <person name="Justo A."/>
            <person name="Karasinski D."/>
            <person name="Kautmanova I."/>
            <person name="Kiss B."/>
            <person name="Kocsube S."/>
            <person name="Kotiranta H."/>
            <person name="LaButti K.M."/>
            <person name="Lechner B.E."/>
            <person name="Liimatainen K."/>
            <person name="Lipzen A."/>
            <person name="Lukacs Z."/>
            <person name="Mihaltcheva S."/>
            <person name="Morgado L.N."/>
            <person name="Niskanen T."/>
            <person name="Noordeloos M.E."/>
            <person name="Ohm R.A."/>
            <person name="Ortiz-Santana B."/>
            <person name="Ovrebo C."/>
            <person name="Racz N."/>
            <person name="Riley R."/>
            <person name="Savchenko A."/>
            <person name="Shiryaev A."/>
            <person name="Soop K."/>
            <person name="Spirin V."/>
            <person name="Szebenyi C."/>
            <person name="Tomsovsky M."/>
            <person name="Tulloss R.E."/>
            <person name="Uehling J."/>
            <person name="Grigoriev I.V."/>
            <person name="Vagvolgyi C."/>
            <person name="Papp T."/>
            <person name="Martin F.M."/>
            <person name="Miettinen O."/>
            <person name="Hibbett D.S."/>
            <person name="Nagy L.G."/>
        </authorList>
    </citation>
    <scope>NUCLEOTIDE SEQUENCE [LARGE SCALE GENOMIC DNA]</scope>
    <source>
        <strain evidence="3 4">CBS 962.96</strain>
    </source>
</reference>
<name>A0A4S8LEK1_DENBC</name>
<evidence type="ECO:0000256" key="2">
    <source>
        <dbReference type="SAM" id="Phobius"/>
    </source>
</evidence>
<evidence type="ECO:0000313" key="3">
    <source>
        <dbReference type="EMBL" id="THU86858.1"/>
    </source>
</evidence>